<dbReference type="InterPro" id="IPR017853">
    <property type="entry name" value="GH"/>
</dbReference>
<comment type="subcellular location">
    <subcellularLocation>
        <location evidence="1">Cell membrane</location>
    </subcellularLocation>
</comment>
<keyword evidence="8" id="KW-0624">Polysaccharide degradation</keyword>
<evidence type="ECO:0000256" key="3">
    <source>
        <dbReference type="ARBA" id="ARBA00022801"/>
    </source>
</evidence>
<protein>
    <recommendedName>
        <fullName evidence="11">Endo-1,3-beta-glucanase btgC</fullName>
    </recommendedName>
    <alternativeName>
        <fullName evidence="10">Laminarinase btgC</fullName>
    </alternativeName>
</protein>
<reference evidence="13 14" key="1">
    <citation type="submission" date="2018-08" db="EMBL/GenBank/DDBJ databases">
        <title>Genomic Encyclopedia of Type Strains, Phase IV (KMG-IV): sequencing the most valuable type-strain genomes for metagenomic binning, comparative biology and taxonomic classification.</title>
        <authorList>
            <person name="Goeker M."/>
        </authorList>
    </citation>
    <scope>NUCLEOTIDE SEQUENCE [LARGE SCALE GENOMIC DNA]</scope>
    <source>
        <strain evidence="13 14">DSM 23923</strain>
    </source>
</reference>
<keyword evidence="3" id="KW-0378">Hydrolase</keyword>
<dbReference type="PROSITE" id="PS51257">
    <property type="entry name" value="PROKAR_LIPOPROTEIN"/>
    <property type="match status" value="1"/>
</dbReference>
<evidence type="ECO:0000256" key="6">
    <source>
        <dbReference type="ARBA" id="ARBA00023277"/>
    </source>
</evidence>
<evidence type="ECO:0000256" key="4">
    <source>
        <dbReference type="ARBA" id="ARBA00023136"/>
    </source>
</evidence>
<dbReference type="PANTHER" id="PTHR16631:SF17">
    <property type="entry name" value="GLUCAN ENDO-1,3-BETA-GLUCOSIDASE BTGC"/>
    <property type="match status" value="1"/>
</dbReference>
<keyword evidence="14" id="KW-1185">Reference proteome</keyword>
<gene>
    <name evidence="13" type="ORF">DFR64_3031</name>
</gene>
<evidence type="ECO:0000256" key="1">
    <source>
        <dbReference type="ARBA" id="ARBA00004236"/>
    </source>
</evidence>
<evidence type="ECO:0000256" key="10">
    <source>
        <dbReference type="ARBA" id="ARBA00042373"/>
    </source>
</evidence>
<dbReference type="Proteomes" id="UP000256388">
    <property type="component" value="Unassembled WGS sequence"/>
</dbReference>
<dbReference type="GO" id="GO:0071555">
    <property type="term" value="P:cell wall organization"/>
    <property type="evidence" value="ECO:0007669"/>
    <property type="project" value="UniProtKB-KW"/>
</dbReference>
<organism evidence="13 14">
    <name type="scientific">Pelolinea submarina</name>
    <dbReference type="NCBI Taxonomy" id="913107"/>
    <lineage>
        <taxon>Bacteria</taxon>
        <taxon>Bacillati</taxon>
        <taxon>Chloroflexota</taxon>
        <taxon>Anaerolineae</taxon>
        <taxon>Anaerolineales</taxon>
        <taxon>Anaerolineaceae</taxon>
        <taxon>Pelolinea</taxon>
    </lineage>
</organism>
<dbReference type="InterPro" id="IPR050732">
    <property type="entry name" value="Beta-glucan_modifiers"/>
</dbReference>
<dbReference type="SUPFAM" id="SSF51445">
    <property type="entry name" value="(Trans)glycosidases"/>
    <property type="match status" value="1"/>
</dbReference>
<keyword evidence="7" id="KW-0961">Cell wall biogenesis/degradation</keyword>
<sequence>MKKALSLLGIISILFLSSCGRLFKPESTATATVTATAIPTRTAVPTATVTPTITPTATPQIENRISGLNLGTHLNDSPETGTNIAEEDLRALIERISPYTHWIRTYSVQGGLENAGSIAHEFGLKFAATAWLSSNLVENASQMEALIELAKTGAVDLAIIGNETLLRGDLTARELMIYIDWFKKAVPDVPVTTTDVWSELEKYPGLFSVMDVVAVNVYPYWDGVAVDEAVNAIENWYFKAMEKVNTPASRKEIIIAETGWPSCGENGDAASQAAFFNDFVSFAQQMDIQYFWFDAYDEQWKVKDEGEAGACWGVWDGEGQMKPGMEKTFEGVFEENTRSSKIKITYVPPMDSTGKLEGYALNVNPDDYRVVVYIYVPNAKGWWIKPEFRNPYTYIEDDGYWSTSIFTGGLDKQATRVAAYLIPRDYAPPAAAGWSSLPLELISESVARDEEYRF</sequence>
<dbReference type="Gene3D" id="3.20.20.80">
    <property type="entry name" value="Glycosidases"/>
    <property type="match status" value="1"/>
</dbReference>
<dbReference type="GO" id="GO:0005576">
    <property type="term" value="C:extracellular region"/>
    <property type="evidence" value="ECO:0007669"/>
    <property type="project" value="TreeGrafter"/>
</dbReference>
<evidence type="ECO:0000256" key="11">
    <source>
        <dbReference type="ARBA" id="ARBA00043078"/>
    </source>
</evidence>
<evidence type="ECO:0000256" key="8">
    <source>
        <dbReference type="ARBA" id="ARBA00023326"/>
    </source>
</evidence>
<dbReference type="EMBL" id="QUMS01000006">
    <property type="protein sequence ID" value="REG04683.1"/>
    <property type="molecule type" value="Genomic_DNA"/>
</dbReference>
<dbReference type="GO" id="GO:0005886">
    <property type="term" value="C:plasma membrane"/>
    <property type="evidence" value="ECO:0007669"/>
    <property type="project" value="UniProtKB-SubCell"/>
</dbReference>
<keyword evidence="6" id="KW-0119">Carbohydrate metabolism</keyword>
<keyword evidence="2" id="KW-1003">Cell membrane</keyword>
<feature type="chain" id="PRO_5030063570" description="Endo-1,3-beta-glucanase btgC" evidence="12">
    <location>
        <begin position="24"/>
        <end position="454"/>
    </location>
</feature>
<evidence type="ECO:0000313" key="13">
    <source>
        <dbReference type="EMBL" id="REG04683.1"/>
    </source>
</evidence>
<evidence type="ECO:0000256" key="12">
    <source>
        <dbReference type="SAM" id="SignalP"/>
    </source>
</evidence>
<evidence type="ECO:0000256" key="7">
    <source>
        <dbReference type="ARBA" id="ARBA00023316"/>
    </source>
</evidence>
<evidence type="ECO:0000313" key="14">
    <source>
        <dbReference type="Proteomes" id="UP000256388"/>
    </source>
</evidence>
<evidence type="ECO:0000256" key="2">
    <source>
        <dbReference type="ARBA" id="ARBA00022475"/>
    </source>
</evidence>
<dbReference type="PANTHER" id="PTHR16631">
    <property type="entry name" value="GLUCAN 1,3-BETA-GLUCOSIDASE"/>
    <property type="match status" value="1"/>
</dbReference>
<dbReference type="AlphaFoldDB" id="A0A347ZPS1"/>
<evidence type="ECO:0000256" key="9">
    <source>
        <dbReference type="ARBA" id="ARBA00037649"/>
    </source>
</evidence>
<comment type="function">
    <text evidence="9">Glucanases play a role in cell expansion during growth, in cell-cell fusion during mating, and in spore release during sporulation. This enzyme may be involved in beta-glucan degradation. Active on laminarin and lichenan.</text>
</comment>
<feature type="signal peptide" evidence="12">
    <location>
        <begin position="1"/>
        <end position="23"/>
    </location>
</feature>
<keyword evidence="12" id="KW-0732">Signal</keyword>
<dbReference type="GO" id="GO:0000272">
    <property type="term" value="P:polysaccharide catabolic process"/>
    <property type="evidence" value="ECO:0007669"/>
    <property type="project" value="UniProtKB-KW"/>
</dbReference>
<dbReference type="RefSeq" id="WP_116226279.1">
    <property type="nucleotide sequence ID" value="NZ_AP018437.1"/>
</dbReference>
<proteinExistence type="predicted"/>
<dbReference type="OrthoDB" id="1551355at2"/>
<accession>A0A347ZPS1</accession>
<dbReference type="GO" id="GO:0042973">
    <property type="term" value="F:glucan endo-1,3-beta-D-glucosidase activity"/>
    <property type="evidence" value="ECO:0007669"/>
    <property type="project" value="TreeGrafter"/>
</dbReference>
<evidence type="ECO:0000256" key="5">
    <source>
        <dbReference type="ARBA" id="ARBA00023180"/>
    </source>
</evidence>
<keyword evidence="5" id="KW-0325">Glycoprotein</keyword>
<comment type="caution">
    <text evidence="13">The sequence shown here is derived from an EMBL/GenBank/DDBJ whole genome shotgun (WGS) entry which is preliminary data.</text>
</comment>
<dbReference type="GO" id="GO:0009986">
    <property type="term" value="C:cell surface"/>
    <property type="evidence" value="ECO:0007669"/>
    <property type="project" value="TreeGrafter"/>
</dbReference>
<keyword evidence="4" id="KW-0472">Membrane</keyword>
<name>A0A347ZPS1_9CHLR</name>